<feature type="compositionally biased region" description="Low complexity" evidence="1">
    <location>
        <begin position="21"/>
        <end position="34"/>
    </location>
</feature>
<comment type="caution">
    <text evidence="2">The sequence shown here is derived from an EMBL/GenBank/DDBJ whole genome shotgun (WGS) entry which is preliminary data.</text>
</comment>
<accession>A0AB34IGZ5</accession>
<feature type="region of interest" description="Disordered" evidence="1">
    <location>
        <begin position="1663"/>
        <end position="1683"/>
    </location>
</feature>
<sequence>MGLTTLTADHVTRLLRVPMAADPAATPSPSHATPRLTPQPPASFTPRPSASSRRKSSPRRSRSLTAPDLAAAASRCRPRLLRLHSLTPPATARLVDGRLLAALPPPRLRALRLTALSAEQIDALAVAIAAERRARLAAAAKLQRCLRGKASLPPPAASLPAAAAHTVVHATVAMEVGGAEGAEKVEGMQLKGHVRAAEGVGGGYPSHERLGRGATGEGEEEDGLLAALAGGQSFQPSPAVCPPTGAAASAAVHTAVVEEGGGAGGEEKVGLEATGEGEEEDGLLSALAGLMAFLPPPAASLPAAAEHTVVHTTVVEEGGGTEGRKQVEDVELDGHVLFLEGVGDGYPSHERLGRGATGEGEEEDGLLGWQSFQPSPAVCPPTGAAASTAVHTAVVEEGVGAEGEEKVGLEATGEGEEEDGLLSALAGGQSFQPSPAACPPNGAAASTAVHTAVVEEGGGAGGEEKVGLEATGEGEEEDGLLSALAGLMAFLPPPAASLPAAAEHTVVHTTVVEEGGGTEGRKQVEDVEVDGHVLFLEGVGDGYPSHERLGRGATGEVEEEDGLLSALAGLMAFLPPPASSLPAAAEHTVVHTTVVEEGGGTEGRKQVEDVELDGHALFLEGVGGGYPSHERLGRGATGEGEEEDGLLGWQSFQPSPAVCPPTGAAASTAVHTAVVEEGVGAEGEEKVGLEATGEGEEEDGLLSALAGGQSFQPSPAACPPNGAAASTAVHTAVVEEGGGAGGEEKVGLEATGEGEEEDGLLSALAGLMAFLPPPAASLPAAAEHTVVHTTVVEEGGGTEGRKQVEDVEVDGHALFLEGVGGGYPSHERLGRGATGEVEEEDGLLAALAEGQSFQPPPAASLPPGAVASTAVQAAVADGCGVAERRNVEGSPTGEGEEEDGLLSALAEVKAFLPTPASTGEGEEEAGLLSALAEVKAFLPTPASTGEGEEEAGLLSALAEVKAFLPTPASTGEGEEEAGLLSALAEVKAFLPTPASTGEGEEEDGLLSALAGVNAFLQPPAASLPPGAAAYTAEQTAIVNGRGDVEGEKVEGGAMGEGEEEYGLLSALAKAFQPSPAASLFGSAASTAVHTAVVQASGGAEGTNVEGGVTGEGEKEDGLLAALAGGQSFQPSPAVPLPPGAAASTTLHTAVVERCGDAERRNVEASPTGEGEEQDGLLSALAGVKAFQPSPAASLPPGAAAYTAVHTAVVEEGGGAGGEEKVGLEATGEGEEEDGLLSALAGVKAFQPSPAASLPPGAAAYTAVHTAVVEGYGDAMAENVGSCATREGEEEDGLLSALAGVKDFQLTVSATLPPAAAHTLVQAAVVENGVVEDGKTVEGGATGEGEEEDGLLAALAGVKAFPPPLAASLPSSAAADVSAFPSFAPPSTHLFPLLSSSSLESRASSLSMHSANRYSAASFAGGDGESSSGSPRRSRHSSVAGACELLIFVCSPSRSPLPGLQDEALRVSRAIQASIFIGGTAADLRRRLLCTPTRRFLFSGHADTGLGGARTLGFTSDHGELAAVHPPDLVDMLAAHAPCNGGELELVFLNGCHSDALGRAVHEAGIPFVVCWTTLAENSAAQLFATTFFETMAQGHSYQRSFQEAISEIKMQLRPGRLSNGQPARVPKYTLTDPEKPAGAPRDYLPAPFAAGIPTIYYPLNRPSSADCEHSPPSAAADDGECETQPFDGAEANCLHLPDGSVAARLPAEGGADILALGYETQPPRRAEPGREAPLVVETLLLRDAERKKKPWVSRLHAEVRRRGAELVLTAVGKSFSFVNEVPLHASSSKHPREVRLYHGDQLRFGGDLSESECGDYRKFIYFVNRPSLGKRPS</sequence>
<dbReference type="Proteomes" id="UP001515480">
    <property type="component" value="Unassembled WGS sequence"/>
</dbReference>
<dbReference type="EMBL" id="JBGBPQ010000027">
    <property type="protein sequence ID" value="KAL1498462.1"/>
    <property type="molecule type" value="Genomic_DNA"/>
</dbReference>
<reference evidence="2 3" key="1">
    <citation type="journal article" date="2024" name="Science">
        <title>Giant polyketide synthase enzymes in the biosynthesis of giant marine polyether toxins.</title>
        <authorList>
            <person name="Fallon T.R."/>
            <person name="Shende V.V."/>
            <person name="Wierzbicki I.H."/>
            <person name="Pendleton A.L."/>
            <person name="Watervoot N.F."/>
            <person name="Auber R.P."/>
            <person name="Gonzalez D.J."/>
            <person name="Wisecaver J.H."/>
            <person name="Moore B.S."/>
        </authorList>
    </citation>
    <scope>NUCLEOTIDE SEQUENCE [LARGE SCALE GENOMIC DNA]</scope>
    <source>
        <strain evidence="2 3">12B1</strain>
    </source>
</reference>
<proteinExistence type="predicted"/>
<evidence type="ECO:0000313" key="2">
    <source>
        <dbReference type="EMBL" id="KAL1498462.1"/>
    </source>
</evidence>
<feature type="region of interest" description="Disordered" evidence="1">
    <location>
        <begin position="21"/>
        <end position="68"/>
    </location>
</feature>
<gene>
    <name evidence="2" type="ORF">AB1Y20_013787</name>
</gene>
<dbReference type="Gene3D" id="2.60.200.20">
    <property type="match status" value="1"/>
</dbReference>
<keyword evidence="3" id="KW-1185">Reference proteome</keyword>
<dbReference type="InterPro" id="IPR008984">
    <property type="entry name" value="SMAD_FHA_dom_sf"/>
</dbReference>
<organism evidence="2 3">
    <name type="scientific">Prymnesium parvum</name>
    <name type="common">Toxic golden alga</name>
    <dbReference type="NCBI Taxonomy" id="97485"/>
    <lineage>
        <taxon>Eukaryota</taxon>
        <taxon>Haptista</taxon>
        <taxon>Haptophyta</taxon>
        <taxon>Prymnesiophyceae</taxon>
        <taxon>Prymnesiales</taxon>
        <taxon>Prymnesiaceae</taxon>
        <taxon>Prymnesium</taxon>
    </lineage>
</organism>
<protein>
    <recommendedName>
        <fullName evidence="4">FHA domain-containing protein</fullName>
    </recommendedName>
</protein>
<dbReference type="CDD" id="cd00060">
    <property type="entry name" value="FHA"/>
    <property type="match status" value="1"/>
</dbReference>
<evidence type="ECO:0000313" key="3">
    <source>
        <dbReference type="Proteomes" id="UP001515480"/>
    </source>
</evidence>
<evidence type="ECO:0000256" key="1">
    <source>
        <dbReference type="SAM" id="MobiDB-lite"/>
    </source>
</evidence>
<dbReference type="SUPFAM" id="SSF49879">
    <property type="entry name" value="SMAD/FHA domain"/>
    <property type="match status" value="1"/>
</dbReference>
<feature type="compositionally biased region" description="Basic residues" evidence="1">
    <location>
        <begin position="52"/>
        <end position="62"/>
    </location>
</feature>
<feature type="region of interest" description="Disordered" evidence="1">
    <location>
        <begin position="1615"/>
        <end position="1638"/>
    </location>
</feature>
<name>A0AB34IGZ5_PRYPA</name>
<evidence type="ECO:0008006" key="4">
    <source>
        <dbReference type="Google" id="ProtNLM"/>
    </source>
</evidence>